<dbReference type="OrthoDB" id="312739at2759"/>
<dbReference type="Pfam" id="PF05462">
    <property type="entry name" value="Dicty_CAR"/>
    <property type="match status" value="1"/>
</dbReference>
<evidence type="ECO:0000313" key="11">
    <source>
        <dbReference type="Proteomes" id="UP000187209"/>
    </source>
</evidence>
<dbReference type="EMBL" id="MPUH01000083">
    <property type="protein sequence ID" value="OMJ91335.1"/>
    <property type="molecule type" value="Genomic_DNA"/>
</dbReference>
<evidence type="ECO:0000256" key="1">
    <source>
        <dbReference type="ARBA" id="ARBA00004141"/>
    </source>
</evidence>
<gene>
    <name evidence="10" type="ORF">SteCoe_6130</name>
</gene>
<proteinExistence type="predicted"/>
<name>A0A1R2CQS4_9CILI</name>
<keyword evidence="6" id="KW-0675">Receptor</keyword>
<feature type="transmembrane region" description="Helical" evidence="8">
    <location>
        <begin position="45"/>
        <end position="64"/>
    </location>
</feature>
<dbReference type="AlphaFoldDB" id="A0A1R2CQS4"/>
<dbReference type="GO" id="GO:0005886">
    <property type="term" value="C:plasma membrane"/>
    <property type="evidence" value="ECO:0007669"/>
    <property type="project" value="TreeGrafter"/>
</dbReference>
<feature type="domain" description="G-protein coupled receptors family 2 profile 2" evidence="9">
    <location>
        <begin position="6"/>
        <end position="265"/>
    </location>
</feature>
<dbReference type="GO" id="GO:0007189">
    <property type="term" value="P:adenylate cyclase-activating G protein-coupled receptor signaling pathway"/>
    <property type="evidence" value="ECO:0007669"/>
    <property type="project" value="TreeGrafter"/>
</dbReference>
<feature type="transmembrane region" description="Helical" evidence="8">
    <location>
        <begin position="111"/>
        <end position="130"/>
    </location>
</feature>
<dbReference type="Gene3D" id="1.20.1070.10">
    <property type="entry name" value="Rhodopsin 7-helix transmembrane proteins"/>
    <property type="match status" value="1"/>
</dbReference>
<keyword evidence="7" id="KW-0807">Transducer</keyword>
<evidence type="ECO:0000256" key="5">
    <source>
        <dbReference type="ARBA" id="ARBA00023136"/>
    </source>
</evidence>
<organism evidence="10 11">
    <name type="scientific">Stentor coeruleus</name>
    <dbReference type="NCBI Taxonomy" id="5963"/>
    <lineage>
        <taxon>Eukaryota</taxon>
        <taxon>Sar</taxon>
        <taxon>Alveolata</taxon>
        <taxon>Ciliophora</taxon>
        <taxon>Postciliodesmatophora</taxon>
        <taxon>Heterotrichea</taxon>
        <taxon>Heterotrichida</taxon>
        <taxon>Stentoridae</taxon>
        <taxon>Stentor</taxon>
    </lineage>
</organism>
<dbReference type="PRINTS" id="PR02000">
    <property type="entry name" value="GCR1PLANT"/>
</dbReference>
<dbReference type="InterPro" id="IPR022340">
    <property type="entry name" value="GPCR_GCR1_put"/>
</dbReference>
<dbReference type="InterPro" id="IPR022343">
    <property type="entry name" value="GCR1-cAMP_receptor"/>
</dbReference>
<keyword evidence="11" id="KW-1185">Reference proteome</keyword>
<evidence type="ECO:0000256" key="4">
    <source>
        <dbReference type="ARBA" id="ARBA00023040"/>
    </source>
</evidence>
<protein>
    <recommendedName>
        <fullName evidence="9">G-protein coupled receptors family 2 profile 2 domain-containing protein</fullName>
    </recommendedName>
</protein>
<evidence type="ECO:0000256" key="3">
    <source>
        <dbReference type="ARBA" id="ARBA00022989"/>
    </source>
</evidence>
<evidence type="ECO:0000256" key="6">
    <source>
        <dbReference type="ARBA" id="ARBA00023170"/>
    </source>
</evidence>
<evidence type="ECO:0000256" key="8">
    <source>
        <dbReference type="SAM" id="Phobius"/>
    </source>
</evidence>
<feature type="transmembrane region" description="Helical" evidence="8">
    <location>
        <begin position="162"/>
        <end position="181"/>
    </location>
</feature>
<dbReference type="GO" id="GO:0004930">
    <property type="term" value="F:G protein-coupled receptor activity"/>
    <property type="evidence" value="ECO:0007669"/>
    <property type="project" value="UniProtKB-KW"/>
</dbReference>
<feature type="transmembrane region" description="Helical" evidence="8">
    <location>
        <begin position="12"/>
        <end position="33"/>
    </location>
</feature>
<feature type="transmembrane region" description="Helical" evidence="8">
    <location>
        <begin position="240"/>
        <end position="263"/>
    </location>
</feature>
<evidence type="ECO:0000259" key="9">
    <source>
        <dbReference type="PROSITE" id="PS50261"/>
    </source>
</evidence>
<feature type="transmembrane region" description="Helical" evidence="8">
    <location>
        <begin position="210"/>
        <end position="228"/>
    </location>
</feature>
<keyword evidence="5 8" id="KW-0472">Membrane</keyword>
<reference evidence="10 11" key="1">
    <citation type="submission" date="2016-11" db="EMBL/GenBank/DDBJ databases">
        <title>The macronuclear genome of Stentor coeruleus: a giant cell with tiny introns.</title>
        <authorList>
            <person name="Slabodnick M."/>
            <person name="Ruby J.G."/>
            <person name="Reiff S.B."/>
            <person name="Swart E.C."/>
            <person name="Gosai S."/>
            <person name="Prabakaran S."/>
            <person name="Witkowska E."/>
            <person name="Larue G.E."/>
            <person name="Fisher S."/>
            <person name="Freeman R.M."/>
            <person name="Gunawardena J."/>
            <person name="Chu W."/>
            <person name="Stover N.A."/>
            <person name="Gregory B.D."/>
            <person name="Nowacki M."/>
            <person name="Derisi J."/>
            <person name="Roy S.W."/>
            <person name="Marshall W.F."/>
            <person name="Sood P."/>
        </authorList>
    </citation>
    <scope>NUCLEOTIDE SEQUENCE [LARGE SCALE GENOMIC DNA]</scope>
    <source>
        <strain evidence="10">WM001</strain>
    </source>
</reference>
<feature type="transmembrane region" description="Helical" evidence="8">
    <location>
        <begin position="76"/>
        <end position="99"/>
    </location>
</feature>
<evidence type="ECO:0000256" key="7">
    <source>
        <dbReference type="ARBA" id="ARBA00023224"/>
    </source>
</evidence>
<evidence type="ECO:0000313" key="10">
    <source>
        <dbReference type="EMBL" id="OMJ91335.1"/>
    </source>
</evidence>
<dbReference type="Proteomes" id="UP000187209">
    <property type="component" value="Unassembled WGS sequence"/>
</dbReference>
<keyword evidence="3 8" id="KW-1133">Transmembrane helix</keyword>
<keyword evidence="2 8" id="KW-0812">Transmembrane</keyword>
<dbReference type="InterPro" id="IPR017981">
    <property type="entry name" value="GPCR_2-like_7TM"/>
</dbReference>
<comment type="subcellular location">
    <subcellularLocation>
        <location evidence="1">Membrane</location>
        <topology evidence="1">Multi-pass membrane protein</topology>
    </subcellularLocation>
</comment>
<accession>A0A1R2CQS4</accession>
<dbReference type="PRINTS" id="PR02001">
    <property type="entry name" value="GCR1CAMPR"/>
</dbReference>
<sequence>MIYLSYEIIYWIELPLCILSAIVNLLIFVAYVYFPDLRVYTFRLVFYLAISELLTCTGFMLPSWQSDSLCLAQAIILNFSELSSVLWTSVICLTIYRSVVLEKKDGWKYEMYYLLYAFGIPLALNFLPMLTNSFGQAEGWCWITIEGGDFIKTFIGGNIWRIVNYLGPLWLSIFINFAMYWKTLAKIKLMIDNVTDEDLKKNTLYNRLKLFPFMLLMCHLPVTVHRVLGFCDIVKPENVWLPSLLASFFIILSGFLNAVVYGLTDRVKNELQKLMRARSNESSYDFSFIEDTDSEGNARGSTYEL</sequence>
<dbReference type="PROSITE" id="PS50261">
    <property type="entry name" value="G_PROTEIN_RECEP_F2_4"/>
    <property type="match status" value="1"/>
</dbReference>
<keyword evidence="4" id="KW-0297">G-protein coupled receptor</keyword>
<comment type="caution">
    <text evidence="10">The sequence shown here is derived from an EMBL/GenBank/DDBJ whole genome shotgun (WGS) entry which is preliminary data.</text>
</comment>
<evidence type="ECO:0000256" key="2">
    <source>
        <dbReference type="ARBA" id="ARBA00022692"/>
    </source>
</evidence>
<dbReference type="SUPFAM" id="SSF81321">
    <property type="entry name" value="Family A G protein-coupled receptor-like"/>
    <property type="match status" value="1"/>
</dbReference>
<dbReference type="PANTHER" id="PTHR23112">
    <property type="entry name" value="G PROTEIN-COUPLED RECEPTOR 157-RELATED"/>
    <property type="match status" value="1"/>
</dbReference>
<dbReference type="GO" id="GO:0007166">
    <property type="term" value="P:cell surface receptor signaling pathway"/>
    <property type="evidence" value="ECO:0007669"/>
    <property type="project" value="InterPro"/>
</dbReference>
<dbReference type="PANTHER" id="PTHR23112:SF0">
    <property type="entry name" value="TRANSMEMBRANE PROTEIN 116"/>
    <property type="match status" value="1"/>
</dbReference>